<feature type="region of interest" description="Disordered" evidence="1">
    <location>
        <begin position="68"/>
        <end position="100"/>
    </location>
</feature>
<reference evidence="2 3" key="1">
    <citation type="submission" date="2019-05" db="EMBL/GenBank/DDBJ databases">
        <title>Another draft genome of Portunus trituberculatus and its Hox gene families provides insights of decapod evolution.</title>
        <authorList>
            <person name="Jeong J.-H."/>
            <person name="Song I."/>
            <person name="Kim S."/>
            <person name="Choi T."/>
            <person name="Kim D."/>
            <person name="Ryu S."/>
            <person name="Kim W."/>
        </authorList>
    </citation>
    <scope>NUCLEOTIDE SEQUENCE [LARGE SCALE GENOMIC DNA]</scope>
    <source>
        <tissue evidence="2">Muscle</tissue>
    </source>
</reference>
<gene>
    <name evidence="2" type="ORF">E2C01_001978</name>
</gene>
<evidence type="ECO:0000313" key="2">
    <source>
        <dbReference type="EMBL" id="MPC09368.1"/>
    </source>
</evidence>
<sequence length="126" mass="13100">MMSSHTPTATQVNRDSGAPVVLVVAVMMYQAVSEPAVQAVTALPHSLQPSTVPSVHLCKATYGAAAVPASQSPDVANPSGPPPVPHPARQPLGSNTFSHIFPNDNITPPLRVTAVPAHSDDVLARW</sequence>
<evidence type="ECO:0000256" key="1">
    <source>
        <dbReference type="SAM" id="MobiDB-lite"/>
    </source>
</evidence>
<comment type="caution">
    <text evidence="2">The sequence shown here is derived from an EMBL/GenBank/DDBJ whole genome shotgun (WGS) entry which is preliminary data.</text>
</comment>
<keyword evidence="3" id="KW-1185">Reference proteome</keyword>
<dbReference type="Proteomes" id="UP000324222">
    <property type="component" value="Unassembled WGS sequence"/>
</dbReference>
<dbReference type="AlphaFoldDB" id="A0A5B7CJM5"/>
<organism evidence="2 3">
    <name type="scientific">Portunus trituberculatus</name>
    <name type="common">Swimming crab</name>
    <name type="synonym">Neptunus trituberculatus</name>
    <dbReference type="NCBI Taxonomy" id="210409"/>
    <lineage>
        <taxon>Eukaryota</taxon>
        <taxon>Metazoa</taxon>
        <taxon>Ecdysozoa</taxon>
        <taxon>Arthropoda</taxon>
        <taxon>Crustacea</taxon>
        <taxon>Multicrustacea</taxon>
        <taxon>Malacostraca</taxon>
        <taxon>Eumalacostraca</taxon>
        <taxon>Eucarida</taxon>
        <taxon>Decapoda</taxon>
        <taxon>Pleocyemata</taxon>
        <taxon>Brachyura</taxon>
        <taxon>Eubrachyura</taxon>
        <taxon>Portunoidea</taxon>
        <taxon>Portunidae</taxon>
        <taxon>Portuninae</taxon>
        <taxon>Portunus</taxon>
    </lineage>
</organism>
<protein>
    <submittedName>
        <fullName evidence="2">Uncharacterized protein</fullName>
    </submittedName>
</protein>
<evidence type="ECO:0000313" key="3">
    <source>
        <dbReference type="Proteomes" id="UP000324222"/>
    </source>
</evidence>
<feature type="compositionally biased region" description="Pro residues" evidence="1">
    <location>
        <begin position="79"/>
        <end position="88"/>
    </location>
</feature>
<proteinExistence type="predicted"/>
<dbReference type="EMBL" id="VSRR010000067">
    <property type="protein sequence ID" value="MPC09368.1"/>
    <property type="molecule type" value="Genomic_DNA"/>
</dbReference>
<name>A0A5B7CJM5_PORTR</name>
<accession>A0A5B7CJM5</accession>